<gene>
    <name evidence="1" type="ORF">H9712_07300</name>
</gene>
<sequence>MTGRWERILSRYGQTVTLYRQGQEEGTVCRAFLQPVQEKRSDFFQRQPTPLGLVWQDRWICLGGPDMALDELGGGYIAWGDHTFTVRSAQPVYLGDELVYWWGLLAVRE</sequence>
<proteinExistence type="predicted"/>
<evidence type="ECO:0000313" key="2">
    <source>
        <dbReference type="Proteomes" id="UP000823921"/>
    </source>
</evidence>
<dbReference type="EMBL" id="DWXO01000070">
    <property type="protein sequence ID" value="HJB80775.1"/>
    <property type="molecule type" value="Genomic_DNA"/>
</dbReference>
<comment type="caution">
    <text evidence="1">The sequence shown here is derived from an EMBL/GenBank/DDBJ whole genome shotgun (WGS) entry which is preliminary data.</text>
</comment>
<evidence type="ECO:0000313" key="1">
    <source>
        <dbReference type="EMBL" id="HJB80775.1"/>
    </source>
</evidence>
<accession>A0A9D2MLS4</accession>
<organism evidence="1 2">
    <name type="scientific">Candidatus Flavonifractor intestinigallinarum</name>
    <dbReference type="NCBI Taxonomy" id="2838586"/>
    <lineage>
        <taxon>Bacteria</taxon>
        <taxon>Bacillati</taxon>
        <taxon>Bacillota</taxon>
        <taxon>Clostridia</taxon>
        <taxon>Eubacteriales</taxon>
        <taxon>Oscillospiraceae</taxon>
        <taxon>Flavonifractor</taxon>
    </lineage>
</organism>
<name>A0A9D2MLS4_9FIRM</name>
<dbReference type="AlphaFoldDB" id="A0A9D2MLS4"/>
<dbReference type="Proteomes" id="UP000823921">
    <property type="component" value="Unassembled WGS sequence"/>
</dbReference>
<reference evidence="1" key="1">
    <citation type="journal article" date="2021" name="PeerJ">
        <title>Extensive microbial diversity within the chicken gut microbiome revealed by metagenomics and culture.</title>
        <authorList>
            <person name="Gilroy R."/>
            <person name="Ravi A."/>
            <person name="Getino M."/>
            <person name="Pursley I."/>
            <person name="Horton D.L."/>
            <person name="Alikhan N.F."/>
            <person name="Baker D."/>
            <person name="Gharbi K."/>
            <person name="Hall N."/>
            <person name="Watson M."/>
            <person name="Adriaenssens E.M."/>
            <person name="Foster-Nyarko E."/>
            <person name="Jarju S."/>
            <person name="Secka A."/>
            <person name="Antonio M."/>
            <person name="Oren A."/>
            <person name="Chaudhuri R.R."/>
            <person name="La Ragione R."/>
            <person name="Hildebrand F."/>
            <person name="Pallen M.J."/>
        </authorList>
    </citation>
    <scope>NUCLEOTIDE SEQUENCE</scope>
    <source>
        <strain evidence="1">CHK192-8294</strain>
    </source>
</reference>
<reference evidence="1" key="2">
    <citation type="submission" date="2021-04" db="EMBL/GenBank/DDBJ databases">
        <authorList>
            <person name="Gilroy R."/>
        </authorList>
    </citation>
    <scope>NUCLEOTIDE SEQUENCE</scope>
    <source>
        <strain evidence="1">CHK192-8294</strain>
    </source>
</reference>
<protein>
    <submittedName>
        <fullName evidence="1">Uncharacterized protein</fullName>
    </submittedName>
</protein>